<feature type="transmembrane region" description="Helical" evidence="1">
    <location>
        <begin position="20"/>
        <end position="40"/>
    </location>
</feature>
<keyword evidence="1" id="KW-0812">Transmembrane</keyword>
<protein>
    <submittedName>
        <fullName evidence="3">Serpentine receptor class gamma</fullName>
    </submittedName>
</protein>
<dbReference type="Proteomes" id="UP000887566">
    <property type="component" value="Unplaced"/>
</dbReference>
<reference evidence="3" key="1">
    <citation type="submission" date="2022-11" db="UniProtKB">
        <authorList>
            <consortium name="WormBaseParasite"/>
        </authorList>
    </citation>
    <scope>IDENTIFICATION</scope>
</reference>
<sequence>MFGYFKPLYEANQTGFLPKYACFTLWYFVYGQFVANLILALNRYTAFRYFWTFEDKVNTIVAKLIILTVTLFTLLAYVVAAVHLSKVSNSIGPTTYIQNGLKVEYRLMVCALLIFISMLIYVLYQVLTFVIIMTKRADLMLGLYDWWYIVADQFTLINPWSILASSKTVRRGLLHMLGWRPNTAIVTTIRQTKTT</sequence>
<dbReference type="PANTHER" id="PTHR31627">
    <property type="entry name" value="SERPENTINE RECEPTOR CLASS GAMMA-RELATED"/>
    <property type="match status" value="1"/>
</dbReference>
<feature type="transmembrane region" description="Helical" evidence="1">
    <location>
        <begin position="105"/>
        <end position="134"/>
    </location>
</feature>
<accession>A0A914UHT4</accession>
<organism evidence="2 3">
    <name type="scientific">Plectus sambesii</name>
    <dbReference type="NCBI Taxonomy" id="2011161"/>
    <lineage>
        <taxon>Eukaryota</taxon>
        <taxon>Metazoa</taxon>
        <taxon>Ecdysozoa</taxon>
        <taxon>Nematoda</taxon>
        <taxon>Chromadorea</taxon>
        <taxon>Plectida</taxon>
        <taxon>Plectina</taxon>
        <taxon>Plectoidea</taxon>
        <taxon>Plectidae</taxon>
        <taxon>Plectus</taxon>
    </lineage>
</organism>
<keyword evidence="1" id="KW-0472">Membrane</keyword>
<evidence type="ECO:0000313" key="2">
    <source>
        <dbReference type="Proteomes" id="UP000887566"/>
    </source>
</evidence>
<dbReference type="WBParaSite" id="PSAMB.scaffold102size79754.g1840.t1">
    <property type="protein sequence ID" value="PSAMB.scaffold102size79754.g1840.t1"/>
    <property type="gene ID" value="PSAMB.scaffold102size79754.g1840"/>
</dbReference>
<evidence type="ECO:0000256" key="1">
    <source>
        <dbReference type="SAM" id="Phobius"/>
    </source>
</evidence>
<name>A0A914UHT4_9BILA</name>
<dbReference type="AlphaFoldDB" id="A0A914UHT4"/>
<feature type="transmembrane region" description="Helical" evidence="1">
    <location>
        <begin position="60"/>
        <end position="84"/>
    </location>
</feature>
<keyword evidence="1" id="KW-1133">Transmembrane helix</keyword>
<dbReference type="InterPro" id="IPR051119">
    <property type="entry name" value="Nematode_SR-like"/>
</dbReference>
<proteinExistence type="predicted"/>
<keyword evidence="2" id="KW-1185">Reference proteome</keyword>
<dbReference type="Pfam" id="PF10323">
    <property type="entry name" value="7TM_GPCR_Srv"/>
    <property type="match status" value="1"/>
</dbReference>
<dbReference type="InterPro" id="IPR019426">
    <property type="entry name" value="7TM_GPCR_serpentine_rcpt_Srv"/>
</dbReference>
<evidence type="ECO:0000313" key="3">
    <source>
        <dbReference type="WBParaSite" id="PSAMB.scaffold102size79754.g1840.t1"/>
    </source>
</evidence>